<feature type="transmembrane region" description="Helical" evidence="5">
    <location>
        <begin position="248"/>
        <end position="269"/>
    </location>
</feature>
<dbReference type="InterPro" id="IPR050307">
    <property type="entry name" value="Sterol_Desaturase_Related"/>
</dbReference>
<feature type="transmembrane region" description="Helical" evidence="5">
    <location>
        <begin position="136"/>
        <end position="155"/>
    </location>
</feature>
<dbReference type="Pfam" id="PF04116">
    <property type="entry name" value="FA_hydroxylase"/>
    <property type="match status" value="1"/>
</dbReference>
<organism evidence="7 8">
    <name type="scientific">Oncorhynchus tshawytscha</name>
    <name type="common">Chinook salmon</name>
    <name type="synonym">Salmo tshawytscha</name>
    <dbReference type="NCBI Taxonomy" id="74940"/>
    <lineage>
        <taxon>Eukaryota</taxon>
        <taxon>Metazoa</taxon>
        <taxon>Chordata</taxon>
        <taxon>Craniata</taxon>
        <taxon>Vertebrata</taxon>
        <taxon>Euteleostomi</taxon>
        <taxon>Actinopterygii</taxon>
        <taxon>Neopterygii</taxon>
        <taxon>Teleostei</taxon>
        <taxon>Protacanthopterygii</taxon>
        <taxon>Salmoniformes</taxon>
        <taxon>Salmonidae</taxon>
        <taxon>Salmoninae</taxon>
        <taxon>Oncorhynchus</taxon>
    </lineage>
</organism>
<evidence type="ECO:0000259" key="6">
    <source>
        <dbReference type="Pfam" id="PF04116"/>
    </source>
</evidence>
<dbReference type="InterPro" id="IPR006694">
    <property type="entry name" value="Fatty_acid_hydroxylase"/>
</dbReference>
<keyword evidence="3 5" id="KW-1133">Transmembrane helix</keyword>
<evidence type="ECO:0000313" key="8">
    <source>
        <dbReference type="Proteomes" id="UP000694402"/>
    </source>
</evidence>
<dbReference type="GeneTree" id="ENSGT00940000157328"/>
<accession>A0A8C8FIV3</accession>
<name>A0A8C8FIV3_ONCTS</name>
<protein>
    <recommendedName>
        <fullName evidence="6">Fatty acid hydroxylase domain-containing protein</fullName>
    </recommendedName>
</protein>
<dbReference type="GO" id="GO:0016491">
    <property type="term" value="F:oxidoreductase activity"/>
    <property type="evidence" value="ECO:0007669"/>
    <property type="project" value="InterPro"/>
</dbReference>
<keyword evidence="4 5" id="KW-0472">Membrane</keyword>
<evidence type="ECO:0000256" key="5">
    <source>
        <dbReference type="SAM" id="Phobius"/>
    </source>
</evidence>
<evidence type="ECO:0000256" key="1">
    <source>
        <dbReference type="ARBA" id="ARBA00004370"/>
    </source>
</evidence>
<dbReference type="GO" id="GO:0005506">
    <property type="term" value="F:iron ion binding"/>
    <property type="evidence" value="ECO:0007669"/>
    <property type="project" value="InterPro"/>
</dbReference>
<feature type="domain" description="Fatty acid hydroxylase" evidence="6">
    <location>
        <begin position="289"/>
        <end position="412"/>
    </location>
</feature>
<evidence type="ECO:0000256" key="4">
    <source>
        <dbReference type="ARBA" id="ARBA00023136"/>
    </source>
</evidence>
<dbReference type="Ensembl" id="ENSOTST00005038930.2">
    <property type="protein sequence ID" value="ENSOTSP00005035850.1"/>
    <property type="gene ID" value="ENSOTSG00005016889.2"/>
</dbReference>
<proteinExistence type="predicted"/>
<reference evidence="7" key="1">
    <citation type="submission" date="2025-08" db="UniProtKB">
        <authorList>
            <consortium name="Ensembl"/>
        </authorList>
    </citation>
    <scope>IDENTIFICATION</scope>
</reference>
<reference evidence="7" key="2">
    <citation type="submission" date="2025-09" db="UniProtKB">
        <authorList>
            <consortium name="Ensembl"/>
        </authorList>
    </citation>
    <scope>IDENTIFICATION</scope>
</reference>
<keyword evidence="8" id="KW-1185">Reference proteome</keyword>
<dbReference type="AlphaFoldDB" id="A0A8C8FIV3"/>
<evidence type="ECO:0000256" key="3">
    <source>
        <dbReference type="ARBA" id="ARBA00022989"/>
    </source>
</evidence>
<dbReference type="PANTHER" id="PTHR11863">
    <property type="entry name" value="STEROL DESATURASE"/>
    <property type="match status" value="1"/>
</dbReference>
<evidence type="ECO:0000256" key="2">
    <source>
        <dbReference type="ARBA" id="ARBA00022692"/>
    </source>
</evidence>
<evidence type="ECO:0000313" key="7">
    <source>
        <dbReference type="Ensembl" id="ENSOTSP00005035850.1"/>
    </source>
</evidence>
<feature type="transmembrane region" description="Helical" evidence="5">
    <location>
        <begin position="190"/>
        <end position="214"/>
    </location>
</feature>
<comment type="subcellular location">
    <subcellularLocation>
        <location evidence="1">Membrane</location>
    </subcellularLocation>
</comment>
<dbReference type="Proteomes" id="UP000694402">
    <property type="component" value="Unassembled WGS sequence"/>
</dbReference>
<gene>
    <name evidence="7" type="primary">FAXDC2</name>
</gene>
<keyword evidence="2 5" id="KW-0812">Transmembrane</keyword>
<sequence length="446" mass="50360">MSLSAILPWSTSAVSSRITHMICKYHFLYEISWVNTLSFDFPQPPSHRTVRGFSKYALFKLLHGVLTSGTSEFTSTQNLFSCAFLVAGVLLSQSCQLLRDNDMKGDVTQMNSKGQVPVQMNPSSQRKEAPGGLLDSVMKAVIVIGSGLFVLAAFGNSLTWHLQRFWGASGDFWQNQWTKVHQRWEGHETALFYAGAMFVPFVAFWGSNLLLMLVDYTGMPNFITRYRIQVDKNNPVDPVKLRHAVKTVVLNQLFISVPMVVVCWAVMFSSGNPCGPELPTFHRGLLEMAFCAVLEELLFYYSHRLFHHPALYKHFHKQHHEWTAPIGVVSLYAHPLEHVLSNMLPALIGPVILGSHLVTTTLWYALALVSTTISHCGYHLPFLPSPEFHDYHHLKFNQNFGVLGVLDRLHGTDANFRKTKAYERHTLLLSLTPLTESIPDPPKKVQ</sequence>
<dbReference type="GO" id="GO:0016020">
    <property type="term" value="C:membrane"/>
    <property type="evidence" value="ECO:0007669"/>
    <property type="project" value="UniProtKB-SubCell"/>
</dbReference>
<dbReference type="GO" id="GO:0008610">
    <property type="term" value="P:lipid biosynthetic process"/>
    <property type="evidence" value="ECO:0007669"/>
    <property type="project" value="InterPro"/>
</dbReference>